<evidence type="ECO:0000259" key="1">
    <source>
        <dbReference type="Pfam" id="PF04230"/>
    </source>
</evidence>
<name>A0A399IPI5_9CLOT</name>
<accession>A0A399IPI5</accession>
<dbReference type="PANTHER" id="PTHR36836:SF1">
    <property type="entry name" value="COLANIC ACID BIOSYNTHESIS PROTEIN WCAK"/>
    <property type="match status" value="1"/>
</dbReference>
<dbReference type="AlphaFoldDB" id="A0A399IPI5"/>
<proteinExistence type="predicted"/>
<protein>
    <recommendedName>
        <fullName evidence="1">Polysaccharide pyruvyl transferase domain-containing protein</fullName>
    </recommendedName>
</protein>
<dbReference type="Pfam" id="PF04230">
    <property type="entry name" value="PS_pyruv_trans"/>
    <property type="match status" value="1"/>
</dbReference>
<dbReference type="Proteomes" id="UP000265930">
    <property type="component" value="Unassembled WGS sequence"/>
</dbReference>
<feature type="domain" description="Polysaccharide pyruvyl transferase" evidence="1">
    <location>
        <begin position="15"/>
        <end position="306"/>
    </location>
</feature>
<gene>
    <name evidence="2" type="ORF">D2A34_07345</name>
</gene>
<evidence type="ECO:0000313" key="2">
    <source>
        <dbReference type="EMBL" id="RII35014.1"/>
    </source>
</evidence>
<sequence length="380" mass="44244">MKKRFLIYGWFGYENLGDELILKSIIEIIRKNDPNNIINVMGGKPTNIEKYHEGLNTVSTTIDLRFKSILRIFKYNPFKVIKNLFSNDYIIIGSGGALSDWNPDSTITLFFMINFFKKFLKKTVIMLGAGAGPIIAEESKLKFKKVLEQVDCICLRDKQSYELLEEIGLNNIHLTNDVVYDLKDSFFRESEIENRKDKIAIVIAPLLLNSYDKRMEYKKEMIKYIKGLKKYNFDIKLIPFQYEYDINFLKEIQKESGIVIYEDGNNNMWRILDEMKKYDLVVGMRFHSVVTSILLNVPVLPIVYHSKVDSCVKDFGLESVAQSIGDGENWINSNINSGKMIIDTVNLLNNKELEKRRLKNILNNKFENKNLDIMQEFITN</sequence>
<dbReference type="InterPro" id="IPR007345">
    <property type="entry name" value="Polysacch_pyruvyl_Trfase"/>
</dbReference>
<comment type="caution">
    <text evidence="2">The sequence shown here is derived from an EMBL/GenBank/DDBJ whole genome shotgun (WGS) entry which is preliminary data.</text>
</comment>
<reference evidence="2 3" key="1">
    <citation type="submission" date="2018-08" db="EMBL/GenBank/DDBJ databases">
        <title>Genome of Clostridium chromiireducens C1, DSM12136.</title>
        <authorList>
            <person name="Xing M."/>
            <person name="Wei Y."/>
            <person name="Ang E.L."/>
            <person name="Zhao H."/>
            <person name="Zhang Y."/>
        </authorList>
    </citation>
    <scope>NUCLEOTIDE SEQUENCE [LARGE SCALE GENOMIC DNA]</scope>
    <source>
        <strain evidence="2 3">C1</strain>
    </source>
</reference>
<dbReference type="EMBL" id="QXDJ01000002">
    <property type="protein sequence ID" value="RII35014.1"/>
    <property type="molecule type" value="Genomic_DNA"/>
</dbReference>
<evidence type="ECO:0000313" key="3">
    <source>
        <dbReference type="Proteomes" id="UP000265930"/>
    </source>
</evidence>
<dbReference type="RefSeq" id="WP_119366187.1">
    <property type="nucleotide sequence ID" value="NZ_QXDJ01000002.1"/>
</dbReference>
<dbReference type="PANTHER" id="PTHR36836">
    <property type="entry name" value="COLANIC ACID BIOSYNTHESIS PROTEIN WCAK"/>
    <property type="match status" value="1"/>
</dbReference>
<organism evidence="2 3">
    <name type="scientific">Clostridium chromiireducens</name>
    <dbReference type="NCBI Taxonomy" id="225345"/>
    <lineage>
        <taxon>Bacteria</taxon>
        <taxon>Bacillati</taxon>
        <taxon>Bacillota</taxon>
        <taxon>Clostridia</taxon>
        <taxon>Eubacteriales</taxon>
        <taxon>Clostridiaceae</taxon>
        <taxon>Clostridium</taxon>
    </lineage>
</organism>